<organism evidence="1 2">
    <name type="scientific">Caenorhabditis angaria</name>
    <dbReference type="NCBI Taxonomy" id="860376"/>
    <lineage>
        <taxon>Eukaryota</taxon>
        <taxon>Metazoa</taxon>
        <taxon>Ecdysozoa</taxon>
        <taxon>Nematoda</taxon>
        <taxon>Chromadorea</taxon>
        <taxon>Rhabditida</taxon>
        <taxon>Rhabditina</taxon>
        <taxon>Rhabditomorpha</taxon>
        <taxon>Rhabditoidea</taxon>
        <taxon>Rhabditidae</taxon>
        <taxon>Peloderinae</taxon>
        <taxon>Caenorhabditis</taxon>
    </lineage>
</organism>
<dbReference type="Proteomes" id="UP001152747">
    <property type="component" value="Unassembled WGS sequence"/>
</dbReference>
<evidence type="ECO:0000313" key="1">
    <source>
        <dbReference type="EMBL" id="CAI5439122.1"/>
    </source>
</evidence>
<evidence type="ECO:0000313" key="2">
    <source>
        <dbReference type="Proteomes" id="UP001152747"/>
    </source>
</evidence>
<accession>A0A9P1I5M5</accession>
<dbReference type="PANTHER" id="PTHR16231">
    <property type="entry name" value="COMM DOMAIN-CONTAINING PROTEIN 4-8 FAMILY MEMBER"/>
    <property type="match status" value="1"/>
</dbReference>
<dbReference type="Pfam" id="PF21672">
    <property type="entry name" value="COMM_HN"/>
    <property type="match status" value="1"/>
</dbReference>
<evidence type="ECO:0008006" key="3">
    <source>
        <dbReference type="Google" id="ProtNLM"/>
    </source>
</evidence>
<dbReference type="PANTHER" id="PTHR16231:SF4">
    <property type="entry name" value="COMM DOMAIN-CONTAINING PROTEIN 4"/>
    <property type="match status" value="1"/>
</dbReference>
<gene>
    <name evidence="1" type="ORF">CAMP_LOCUS1759</name>
</gene>
<dbReference type="EMBL" id="CANHGI010000001">
    <property type="protein sequence ID" value="CAI5439122.1"/>
    <property type="molecule type" value="Genomic_DNA"/>
</dbReference>
<proteinExistence type="predicted"/>
<protein>
    <recommendedName>
        <fullName evidence="3">COMM domain-containing protein</fullName>
    </recommendedName>
</protein>
<dbReference type="AlphaFoldDB" id="A0A9P1I5M5"/>
<dbReference type="InterPro" id="IPR047155">
    <property type="entry name" value="COMMD4/6/7/8"/>
</dbReference>
<dbReference type="OrthoDB" id="284322at2759"/>
<sequence>MKFHFLGGMDCPDWLLSQICSNFAKFTSLKFRSLCQQAVNYSLEGGQFDEKQLEKCITEEIYLSDLYNTVSILSIWLFEKPAGYLCSADDLQKELVQLGLPPENAKVLHKIYNASQERLREKLKNSVFSEPHAEIISKSQNSLELLIADQTLNLELKPSLLKNLENDLKLCYEKLCDM</sequence>
<comment type="caution">
    <text evidence="1">The sequence shown here is derived from an EMBL/GenBank/DDBJ whole genome shotgun (WGS) entry which is preliminary data.</text>
</comment>
<reference evidence="1" key="1">
    <citation type="submission" date="2022-11" db="EMBL/GenBank/DDBJ databases">
        <authorList>
            <person name="Kikuchi T."/>
        </authorList>
    </citation>
    <scope>NUCLEOTIDE SEQUENCE</scope>
    <source>
        <strain evidence="1">PS1010</strain>
    </source>
</reference>
<keyword evidence="2" id="KW-1185">Reference proteome</keyword>
<name>A0A9P1I5M5_9PELO</name>